<name>A0A7V0LU99_UNCW3</name>
<comment type="caution">
    <text evidence="1">The sequence shown here is derived from an EMBL/GenBank/DDBJ whole genome shotgun (WGS) entry which is preliminary data.</text>
</comment>
<organism evidence="1">
    <name type="scientific">candidate division WOR-3 bacterium</name>
    <dbReference type="NCBI Taxonomy" id="2052148"/>
    <lineage>
        <taxon>Bacteria</taxon>
        <taxon>Bacteria division WOR-3</taxon>
    </lineage>
</organism>
<dbReference type="AlphaFoldDB" id="A0A7V0LU99"/>
<protein>
    <submittedName>
        <fullName evidence="1">Uncharacterized protein</fullName>
    </submittedName>
</protein>
<gene>
    <name evidence="1" type="ORF">ENH14_01275</name>
</gene>
<sequence length="327" mass="37416">MIHYLVMSIIFSLAQISPSPLFRLEGKKLISDEKILIEVDTGEIFLSPEFTMAAVYDKGRGEVSIFNSSKGEVLRIRALNPVVKFDDEGNFGIVEPNILRLRVFTKEGDLILDYGYSENIFISEPYYTFDIREKKAVFAFREREGVSKLLFFDGNNKIVDISPGDVYPRKAWISPKGELWLRFYSVKDNRVTHDFVAVYSASGKLIKQFEIPRVIYTDFTFQGVILASKHTVYYLEKMEIKKKQKFKELIINVKSMGEKTYILTGTPVFKEGKYTYTGLRIYELGKPESPVLISQEASSHPGMLEINGVGGLYIPEKGLFLKMEDLK</sequence>
<proteinExistence type="predicted"/>
<dbReference type="EMBL" id="DRDR01000056">
    <property type="protein sequence ID" value="HDL60066.1"/>
    <property type="molecule type" value="Genomic_DNA"/>
</dbReference>
<accession>A0A7V0LU99</accession>
<reference evidence="1" key="1">
    <citation type="journal article" date="2020" name="mSystems">
        <title>Genome- and Community-Level Interaction Insights into Carbon Utilization and Element Cycling Functions of Hydrothermarchaeota in Hydrothermal Sediment.</title>
        <authorList>
            <person name="Zhou Z."/>
            <person name="Liu Y."/>
            <person name="Xu W."/>
            <person name="Pan J."/>
            <person name="Luo Z.H."/>
            <person name="Li M."/>
        </authorList>
    </citation>
    <scope>NUCLEOTIDE SEQUENCE [LARGE SCALE GENOMIC DNA]</scope>
    <source>
        <strain evidence="1">HyVt-28</strain>
    </source>
</reference>
<dbReference type="Proteomes" id="UP000886381">
    <property type="component" value="Unassembled WGS sequence"/>
</dbReference>
<evidence type="ECO:0000313" key="1">
    <source>
        <dbReference type="EMBL" id="HDL60066.1"/>
    </source>
</evidence>